<protein>
    <submittedName>
        <fullName evidence="1">Uncharacterized protein</fullName>
    </submittedName>
</protein>
<keyword evidence="2" id="KW-1185">Reference proteome</keyword>
<reference evidence="1 2" key="1">
    <citation type="journal article" date="2022" name="Nat. Ecol. Evol.">
        <title>A masculinizing supergene underlies an exaggerated male reproductive morph in a spider.</title>
        <authorList>
            <person name="Hendrickx F."/>
            <person name="De Corte Z."/>
            <person name="Sonet G."/>
            <person name="Van Belleghem S.M."/>
            <person name="Kostlbacher S."/>
            <person name="Vangestel C."/>
        </authorList>
    </citation>
    <scope>NUCLEOTIDE SEQUENCE [LARGE SCALE GENOMIC DNA]</scope>
    <source>
        <strain evidence="1">W744_W776</strain>
    </source>
</reference>
<gene>
    <name evidence="1" type="ORF">JTE90_006539</name>
</gene>
<dbReference type="AlphaFoldDB" id="A0AAV6VL35"/>
<evidence type="ECO:0000313" key="2">
    <source>
        <dbReference type="Proteomes" id="UP000827092"/>
    </source>
</evidence>
<evidence type="ECO:0000313" key="1">
    <source>
        <dbReference type="EMBL" id="KAG8196629.1"/>
    </source>
</evidence>
<comment type="caution">
    <text evidence="1">The sequence shown here is derived from an EMBL/GenBank/DDBJ whole genome shotgun (WGS) entry which is preliminary data.</text>
</comment>
<proteinExistence type="predicted"/>
<accession>A0AAV6VL35</accession>
<name>A0AAV6VL35_9ARAC</name>
<organism evidence="1 2">
    <name type="scientific">Oedothorax gibbosus</name>
    <dbReference type="NCBI Taxonomy" id="931172"/>
    <lineage>
        <taxon>Eukaryota</taxon>
        <taxon>Metazoa</taxon>
        <taxon>Ecdysozoa</taxon>
        <taxon>Arthropoda</taxon>
        <taxon>Chelicerata</taxon>
        <taxon>Arachnida</taxon>
        <taxon>Araneae</taxon>
        <taxon>Araneomorphae</taxon>
        <taxon>Entelegynae</taxon>
        <taxon>Araneoidea</taxon>
        <taxon>Linyphiidae</taxon>
        <taxon>Erigoninae</taxon>
        <taxon>Oedothorax</taxon>
    </lineage>
</organism>
<dbReference type="EMBL" id="JAFNEN010000066">
    <property type="protein sequence ID" value="KAG8196629.1"/>
    <property type="molecule type" value="Genomic_DNA"/>
</dbReference>
<dbReference type="Proteomes" id="UP000827092">
    <property type="component" value="Unassembled WGS sequence"/>
</dbReference>
<sequence length="141" mass="16074">MSFKTLFKLSKTSSTFPNHYRLRSPHGSRLIRYELVGVQWIFPGPSVTLEPFLLQNFRCGGSRRKVTSHMPAEIKFVCSSIYMIREVMECCIRRKTAPLSPPLPINIIPARIFYSVYVLCGEQMFPALGSPLRRLSSTFAA</sequence>